<proteinExistence type="predicted"/>
<dbReference type="AlphaFoldDB" id="A0A840RQY2"/>
<comment type="caution">
    <text evidence="1">The sequence shown here is derived from an EMBL/GenBank/DDBJ whole genome shotgun (WGS) entry which is preliminary data.</text>
</comment>
<name>A0A840RQY2_9BURK</name>
<organism evidence="1 2">
    <name type="scientific">Glaciimonas immobilis</name>
    <dbReference type="NCBI Taxonomy" id="728004"/>
    <lineage>
        <taxon>Bacteria</taxon>
        <taxon>Pseudomonadati</taxon>
        <taxon>Pseudomonadota</taxon>
        <taxon>Betaproteobacteria</taxon>
        <taxon>Burkholderiales</taxon>
        <taxon>Oxalobacteraceae</taxon>
        <taxon>Glaciimonas</taxon>
    </lineage>
</organism>
<dbReference type="EMBL" id="JACHHQ010000005">
    <property type="protein sequence ID" value="MBB5200847.1"/>
    <property type="molecule type" value="Genomic_DNA"/>
</dbReference>
<evidence type="ECO:0000313" key="1">
    <source>
        <dbReference type="EMBL" id="MBB5200847.1"/>
    </source>
</evidence>
<gene>
    <name evidence="1" type="ORF">HNR39_002689</name>
</gene>
<protein>
    <submittedName>
        <fullName evidence="1">Uncharacterized protein</fullName>
    </submittedName>
</protein>
<accession>A0A840RQY2</accession>
<dbReference type="Proteomes" id="UP000571084">
    <property type="component" value="Unassembled WGS sequence"/>
</dbReference>
<reference evidence="1 2" key="1">
    <citation type="submission" date="2020-08" db="EMBL/GenBank/DDBJ databases">
        <title>Genomic Encyclopedia of Type Strains, Phase IV (KMG-IV): sequencing the most valuable type-strain genomes for metagenomic binning, comparative biology and taxonomic classification.</title>
        <authorList>
            <person name="Goeker M."/>
        </authorList>
    </citation>
    <scope>NUCLEOTIDE SEQUENCE [LARGE SCALE GENOMIC DNA]</scope>
    <source>
        <strain evidence="1 2">DSM 23240</strain>
    </source>
</reference>
<sequence>MSEWDGRITNAINNLTEEDRALFVAYTMRSSLGPTFGGAKIPFGSTIGTAIFDQKQWITALEQASADQEAAEERLLAHLKTVRKQNESPVSVTLTDKKLLFFNSNLRRYHDEQFFQLDVKNKSSKDISSIKGELIFVNIMDAEVGSFTFSYSNVI</sequence>
<evidence type="ECO:0000313" key="2">
    <source>
        <dbReference type="Proteomes" id="UP000571084"/>
    </source>
</evidence>
<keyword evidence="2" id="KW-1185">Reference proteome</keyword>
<dbReference type="RefSeq" id="WP_168055707.1">
    <property type="nucleotide sequence ID" value="NZ_JAAOZT010000007.1"/>
</dbReference>